<name>A0A6J6BR24_9ZZZZ</name>
<feature type="domain" description="SnoaL-like" evidence="1">
    <location>
        <begin position="22"/>
        <end position="121"/>
    </location>
</feature>
<dbReference type="InterPro" id="IPR037401">
    <property type="entry name" value="SnoaL-like"/>
</dbReference>
<gene>
    <name evidence="2" type="ORF">UFOPK1493_00340</name>
</gene>
<dbReference type="AlphaFoldDB" id="A0A6J6BR24"/>
<accession>A0A6J6BR24</accession>
<dbReference type="Gene3D" id="3.10.450.50">
    <property type="match status" value="1"/>
</dbReference>
<evidence type="ECO:0000313" key="2">
    <source>
        <dbReference type="EMBL" id="CAB4541426.1"/>
    </source>
</evidence>
<reference evidence="2" key="1">
    <citation type="submission" date="2020-05" db="EMBL/GenBank/DDBJ databases">
        <authorList>
            <person name="Chiriac C."/>
            <person name="Salcher M."/>
            <person name="Ghai R."/>
            <person name="Kavagutti S V."/>
        </authorList>
    </citation>
    <scope>NUCLEOTIDE SEQUENCE</scope>
</reference>
<organism evidence="2">
    <name type="scientific">freshwater metagenome</name>
    <dbReference type="NCBI Taxonomy" id="449393"/>
    <lineage>
        <taxon>unclassified sequences</taxon>
        <taxon>metagenomes</taxon>
        <taxon>ecological metagenomes</taxon>
    </lineage>
</organism>
<sequence>MNPNPDTAGRASSTIDLAELLQRYSDAWHRHDLDAIMSMHTDDTVFHLHNGNGAAVGAPQVREAFQLALAVYPDLSATQTAVEIGETHALVQSVMRSSAAGRVVEAEAVDVFRFVDGLISRKDTYLDTAALAG</sequence>
<dbReference type="SUPFAM" id="SSF54427">
    <property type="entry name" value="NTF2-like"/>
    <property type="match status" value="1"/>
</dbReference>
<dbReference type="InterPro" id="IPR032710">
    <property type="entry name" value="NTF2-like_dom_sf"/>
</dbReference>
<dbReference type="EMBL" id="CAEZSR010000006">
    <property type="protein sequence ID" value="CAB4541426.1"/>
    <property type="molecule type" value="Genomic_DNA"/>
</dbReference>
<dbReference type="Pfam" id="PF12680">
    <property type="entry name" value="SnoaL_2"/>
    <property type="match status" value="1"/>
</dbReference>
<evidence type="ECO:0000259" key="1">
    <source>
        <dbReference type="Pfam" id="PF12680"/>
    </source>
</evidence>
<protein>
    <submittedName>
        <fullName evidence="2">Unannotated protein</fullName>
    </submittedName>
</protein>
<proteinExistence type="predicted"/>